<feature type="transmembrane region" description="Helical" evidence="2">
    <location>
        <begin position="145"/>
        <end position="168"/>
    </location>
</feature>
<dbReference type="EMBL" id="JACBAZ010000001">
    <property type="protein sequence ID" value="NWK54216.1"/>
    <property type="molecule type" value="Genomic_DNA"/>
</dbReference>
<dbReference type="PROSITE" id="PS50005">
    <property type="entry name" value="TPR"/>
    <property type="match status" value="1"/>
</dbReference>
<feature type="signal peptide" evidence="3">
    <location>
        <begin position="1"/>
        <end position="18"/>
    </location>
</feature>
<evidence type="ECO:0000313" key="4">
    <source>
        <dbReference type="EMBL" id="NWK54216.1"/>
    </source>
</evidence>
<feature type="transmembrane region" description="Helical" evidence="2">
    <location>
        <begin position="175"/>
        <end position="197"/>
    </location>
</feature>
<keyword evidence="3" id="KW-0732">Signal</keyword>
<dbReference type="SUPFAM" id="SSF48452">
    <property type="entry name" value="TPR-like"/>
    <property type="match status" value="1"/>
</dbReference>
<name>A0A851G9X0_9BACT</name>
<dbReference type="Proteomes" id="UP000557872">
    <property type="component" value="Unassembled WGS sequence"/>
</dbReference>
<reference evidence="4 5" key="1">
    <citation type="submission" date="2020-07" db="EMBL/GenBank/DDBJ databases">
        <title>Roseicoccus Jingziensis gen. nov., sp. nov., isolated from coastal seawater.</title>
        <authorList>
            <person name="Feng X."/>
        </authorList>
    </citation>
    <scope>NUCLEOTIDE SEQUENCE [LARGE SCALE GENOMIC DNA]</scope>
    <source>
        <strain evidence="4 5">N1E253</strain>
    </source>
</reference>
<evidence type="ECO:0000256" key="2">
    <source>
        <dbReference type="SAM" id="Phobius"/>
    </source>
</evidence>
<dbReference type="InterPro" id="IPR019734">
    <property type="entry name" value="TPR_rpt"/>
</dbReference>
<dbReference type="RefSeq" id="WP_178930757.1">
    <property type="nucleotide sequence ID" value="NZ_JACBAZ010000001.1"/>
</dbReference>
<accession>A0A851G9X0</accession>
<keyword evidence="1" id="KW-0802">TPR repeat</keyword>
<dbReference type="Gene3D" id="1.25.40.10">
    <property type="entry name" value="Tetratricopeptide repeat domain"/>
    <property type="match status" value="1"/>
</dbReference>
<feature type="repeat" description="TPR" evidence="1">
    <location>
        <begin position="74"/>
        <end position="107"/>
    </location>
</feature>
<evidence type="ECO:0000313" key="5">
    <source>
        <dbReference type="Proteomes" id="UP000557872"/>
    </source>
</evidence>
<keyword evidence="2" id="KW-1133">Transmembrane helix</keyword>
<organism evidence="4 5">
    <name type="scientific">Oceaniferula marina</name>
    <dbReference type="NCBI Taxonomy" id="2748318"/>
    <lineage>
        <taxon>Bacteria</taxon>
        <taxon>Pseudomonadati</taxon>
        <taxon>Verrucomicrobiota</taxon>
        <taxon>Verrucomicrobiia</taxon>
        <taxon>Verrucomicrobiales</taxon>
        <taxon>Verrucomicrobiaceae</taxon>
        <taxon>Oceaniferula</taxon>
    </lineage>
</organism>
<proteinExistence type="predicted"/>
<dbReference type="SMART" id="SM00028">
    <property type="entry name" value="TPR"/>
    <property type="match status" value="1"/>
</dbReference>
<comment type="caution">
    <text evidence="4">The sequence shown here is derived from an EMBL/GenBank/DDBJ whole genome shotgun (WGS) entry which is preliminary data.</text>
</comment>
<sequence>MKFILLFLTLLVISAVSAVTCAEESSSDAFVRANRLFDQANQESLVNPAEAKELYLESILLYQQLLDRQEFKSAELHTNLGNAYFFAGEHGYAVLNYQRALHMDPLQGEAKHNLQYARSLAIDELEESRSQKITRVLSFWHRWPFGLRLLIFGFAHFAVWGLLAAYLLRKIPKNGWTLAGVSAGAFLVLVFGSSLWVSYCAWDNDVDGVVVEREIVARHGNGYIYGNAFNSPLHAGTEFTILEERGDWCHVRLLDRKTCWLPQSAIRRVKED</sequence>
<evidence type="ECO:0008006" key="6">
    <source>
        <dbReference type="Google" id="ProtNLM"/>
    </source>
</evidence>
<keyword evidence="2" id="KW-0472">Membrane</keyword>
<gene>
    <name evidence="4" type="ORF">HW115_01230</name>
</gene>
<feature type="chain" id="PRO_5032691754" description="Tetratricopeptide repeat protein" evidence="3">
    <location>
        <begin position="19"/>
        <end position="272"/>
    </location>
</feature>
<evidence type="ECO:0000256" key="1">
    <source>
        <dbReference type="PROSITE-ProRule" id="PRU00339"/>
    </source>
</evidence>
<evidence type="ECO:0000256" key="3">
    <source>
        <dbReference type="SAM" id="SignalP"/>
    </source>
</evidence>
<keyword evidence="5" id="KW-1185">Reference proteome</keyword>
<keyword evidence="2" id="KW-0812">Transmembrane</keyword>
<dbReference type="AlphaFoldDB" id="A0A851G9X0"/>
<protein>
    <recommendedName>
        <fullName evidence="6">Tetratricopeptide repeat protein</fullName>
    </recommendedName>
</protein>
<dbReference type="InterPro" id="IPR011990">
    <property type="entry name" value="TPR-like_helical_dom_sf"/>
</dbReference>